<organism evidence="1 2">
    <name type="scientific">Antribacter soli</name>
    <dbReference type="NCBI Taxonomy" id="2910976"/>
    <lineage>
        <taxon>Bacteria</taxon>
        <taxon>Bacillati</taxon>
        <taxon>Actinomycetota</taxon>
        <taxon>Actinomycetes</taxon>
        <taxon>Micrococcales</taxon>
        <taxon>Promicromonosporaceae</taxon>
        <taxon>Antribacter</taxon>
    </lineage>
</organism>
<name>A0AA41QBV2_9MICO</name>
<dbReference type="EMBL" id="JAKGSG010000018">
    <property type="protein sequence ID" value="MCF4120266.1"/>
    <property type="molecule type" value="Genomic_DNA"/>
</dbReference>
<dbReference type="AlphaFoldDB" id="A0AA41QBV2"/>
<evidence type="ECO:0000313" key="1">
    <source>
        <dbReference type="EMBL" id="MCF4120266.1"/>
    </source>
</evidence>
<dbReference type="Proteomes" id="UP001165405">
    <property type="component" value="Unassembled WGS sequence"/>
</dbReference>
<proteinExistence type="predicted"/>
<keyword evidence="2" id="KW-1185">Reference proteome</keyword>
<evidence type="ECO:0000313" key="2">
    <source>
        <dbReference type="Proteomes" id="UP001165405"/>
    </source>
</evidence>
<reference evidence="1" key="1">
    <citation type="submission" date="2022-01" db="EMBL/GenBank/DDBJ databases">
        <title>Antribacter sp. nov., isolated from Guizhou of China.</title>
        <authorList>
            <person name="Chengliang C."/>
            <person name="Ya Z."/>
        </authorList>
    </citation>
    <scope>NUCLEOTIDE SEQUENCE</scope>
    <source>
        <strain evidence="1">KLBMP 9083</strain>
    </source>
</reference>
<sequence>MHIRLTPAEALGLAKLGGQGLPPVISSLTGDGDTLRLVADLRRLDTLPGPLKLAVKIAPIVRADVRVASFERGVATLVVEANAAGLPAHKLLSLAAAPIEEAVAKQGLPPGVVDVQPDARIAVDVERLLDAKLPGLTVSALRIEQGEIVLDGTVV</sequence>
<dbReference type="RefSeq" id="WP_236088022.1">
    <property type="nucleotide sequence ID" value="NZ_JAKGSG010000018.1"/>
</dbReference>
<protein>
    <submittedName>
        <fullName evidence="1">Uncharacterized protein</fullName>
    </submittedName>
</protein>
<comment type="caution">
    <text evidence="1">The sequence shown here is derived from an EMBL/GenBank/DDBJ whole genome shotgun (WGS) entry which is preliminary data.</text>
</comment>
<gene>
    <name evidence="1" type="ORF">L1785_04660</name>
</gene>
<accession>A0AA41QBV2</accession>